<evidence type="ECO:0000313" key="6">
    <source>
        <dbReference type="EMBL" id="BAT58732.1"/>
    </source>
</evidence>
<dbReference type="KEGG" id="vgo:GJW-30_1_01259"/>
<dbReference type="SUPFAM" id="SSF88713">
    <property type="entry name" value="Glycoside hydrolase/deacetylase"/>
    <property type="match status" value="1"/>
</dbReference>
<dbReference type="InterPro" id="IPR006879">
    <property type="entry name" value="YdjC-like"/>
</dbReference>
<dbReference type="Gene3D" id="3.20.20.370">
    <property type="entry name" value="Glycoside hydrolase/deacetylase"/>
    <property type="match status" value="1"/>
</dbReference>
<organism evidence="6 7">
    <name type="scientific">Variibacter gotjawalensis</name>
    <dbReference type="NCBI Taxonomy" id="1333996"/>
    <lineage>
        <taxon>Bacteria</taxon>
        <taxon>Pseudomonadati</taxon>
        <taxon>Pseudomonadota</taxon>
        <taxon>Alphaproteobacteria</taxon>
        <taxon>Hyphomicrobiales</taxon>
        <taxon>Nitrobacteraceae</taxon>
        <taxon>Variibacter</taxon>
    </lineage>
</organism>
<dbReference type="AlphaFoldDB" id="A0A0S3PS90"/>
<dbReference type="InterPro" id="IPR011330">
    <property type="entry name" value="Glyco_hydro/deAcase_b/a-brl"/>
</dbReference>
<evidence type="ECO:0008006" key="8">
    <source>
        <dbReference type="Google" id="ProtNLM"/>
    </source>
</evidence>
<dbReference type="EMBL" id="AP014946">
    <property type="protein sequence ID" value="BAT58732.1"/>
    <property type="molecule type" value="Genomic_DNA"/>
</dbReference>
<dbReference type="GO" id="GO:0005975">
    <property type="term" value="P:carbohydrate metabolic process"/>
    <property type="evidence" value="ECO:0007669"/>
    <property type="project" value="InterPro"/>
</dbReference>
<proteinExistence type="predicted"/>
<name>A0A0S3PS90_9BRAD</name>
<dbReference type="PANTHER" id="PTHR31609:SF1">
    <property type="entry name" value="CARBOHYDRATE DEACETYLASE"/>
    <property type="match status" value="1"/>
</dbReference>
<dbReference type="PANTHER" id="PTHR31609">
    <property type="entry name" value="YDJC DEACETYLASE FAMILY MEMBER"/>
    <property type="match status" value="1"/>
</dbReference>
<keyword evidence="2" id="KW-0479">Metal-binding</keyword>
<dbReference type="GO" id="GO:0016787">
    <property type="term" value="F:hydrolase activity"/>
    <property type="evidence" value="ECO:0007669"/>
    <property type="project" value="UniProtKB-KW"/>
</dbReference>
<keyword evidence="7" id="KW-1185">Reference proteome</keyword>
<dbReference type="CDD" id="cd10807">
    <property type="entry name" value="YdjC_like_3"/>
    <property type="match status" value="1"/>
</dbReference>
<gene>
    <name evidence="6" type="ORF">GJW-30_1_01259</name>
</gene>
<keyword evidence="3" id="KW-0378">Hydrolase</keyword>
<sequence length="276" mass="29550">MMRSIWLCADDYGMAPGVNAAIRDLIERGRLNATSVMTAQPACDADAARALLDCVGADKNAAIGLHVTLTAPFRPLTPNFTPLSDGAFPTLTPMLLRALARQLDRAALAREVDAQFTRFAELFGRAPDFVDGHQHVQLFPQIRDAVLAATAKHAPGARVRQGGRAQPAGLGDPKGMLLDALSRTFKANAAAFGLATNPAFAGTYTFSSATDFSRIFPSFLNGLPDGGLVMCHPGFVDATLERLDPVTQLRQREHAYFASDAFLADLQKADVTLARP</sequence>
<dbReference type="Pfam" id="PF04794">
    <property type="entry name" value="YdjC"/>
    <property type="match status" value="1"/>
</dbReference>
<comment type="cofactor">
    <cofactor evidence="1">
        <name>Mg(2+)</name>
        <dbReference type="ChEBI" id="CHEBI:18420"/>
    </cofactor>
</comment>
<keyword evidence="5" id="KW-0119">Carbohydrate metabolism</keyword>
<evidence type="ECO:0000256" key="3">
    <source>
        <dbReference type="ARBA" id="ARBA00022801"/>
    </source>
</evidence>
<evidence type="ECO:0000313" key="7">
    <source>
        <dbReference type="Proteomes" id="UP000236884"/>
    </source>
</evidence>
<dbReference type="Proteomes" id="UP000236884">
    <property type="component" value="Chromosome"/>
</dbReference>
<keyword evidence="4" id="KW-0460">Magnesium</keyword>
<evidence type="ECO:0000256" key="1">
    <source>
        <dbReference type="ARBA" id="ARBA00001946"/>
    </source>
</evidence>
<evidence type="ECO:0000256" key="2">
    <source>
        <dbReference type="ARBA" id="ARBA00022723"/>
    </source>
</evidence>
<protein>
    <recommendedName>
        <fullName evidence="8">ChbG/HpnK family deacetylase</fullName>
    </recommendedName>
</protein>
<evidence type="ECO:0000256" key="5">
    <source>
        <dbReference type="ARBA" id="ARBA00023277"/>
    </source>
</evidence>
<dbReference type="GO" id="GO:0046872">
    <property type="term" value="F:metal ion binding"/>
    <property type="evidence" value="ECO:0007669"/>
    <property type="project" value="UniProtKB-KW"/>
</dbReference>
<accession>A0A0S3PS90</accession>
<evidence type="ECO:0000256" key="4">
    <source>
        <dbReference type="ARBA" id="ARBA00022842"/>
    </source>
</evidence>
<dbReference type="GO" id="GO:0019213">
    <property type="term" value="F:deacetylase activity"/>
    <property type="evidence" value="ECO:0007669"/>
    <property type="project" value="TreeGrafter"/>
</dbReference>
<reference evidence="6 7" key="1">
    <citation type="submission" date="2015-08" db="EMBL/GenBank/DDBJ databases">
        <title>Investigation of the bacterial diversity of lava forest soil.</title>
        <authorList>
            <person name="Lee J.S."/>
        </authorList>
    </citation>
    <scope>NUCLEOTIDE SEQUENCE [LARGE SCALE GENOMIC DNA]</scope>
    <source>
        <strain evidence="6 7">GJW-30</strain>
    </source>
</reference>